<name>A0AAD8V5X0_9PEZI</name>
<dbReference type="PANTHER" id="PTHR24148">
    <property type="entry name" value="ANKYRIN REPEAT DOMAIN-CONTAINING PROTEIN 39 HOMOLOG-RELATED"/>
    <property type="match status" value="1"/>
</dbReference>
<dbReference type="Pfam" id="PF23397">
    <property type="entry name" value="DUF7104"/>
    <property type="match status" value="1"/>
</dbReference>
<reference evidence="2" key="1">
    <citation type="submission" date="2021-06" db="EMBL/GenBank/DDBJ databases">
        <title>Comparative genomics, transcriptomics and evolutionary studies reveal genomic signatures of adaptation to plant cell wall in hemibiotrophic fungi.</title>
        <authorList>
            <consortium name="DOE Joint Genome Institute"/>
            <person name="Baroncelli R."/>
            <person name="Diaz J.F."/>
            <person name="Benocci T."/>
            <person name="Peng M."/>
            <person name="Battaglia E."/>
            <person name="Haridas S."/>
            <person name="Andreopoulos W."/>
            <person name="Labutti K."/>
            <person name="Pangilinan J."/>
            <person name="Floch G.L."/>
            <person name="Makela M.R."/>
            <person name="Henrissat B."/>
            <person name="Grigoriev I.V."/>
            <person name="Crouch J.A."/>
            <person name="De Vries R.P."/>
            <person name="Sukno S.A."/>
            <person name="Thon M.R."/>
        </authorList>
    </citation>
    <scope>NUCLEOTIDE SEQUENCE</scope>
    <source>
        <strain evidence="2">CBS 125086</strain>
    </source>
</reference>
<dbReference type="GO" id="GO:0003824">
    <property type="term" value="F:catalytic activity"/>
    <property type="evidence" value="ECO:0007669"/>
    <property type="project" value="InterPro"/>
</dbReference>
<sequence>MDDCCDEQFHVAWILPSPYHHKIATSVFDETYYHAVRSASSNAVYTTGRVGLHRVVVASRSPVAASPNTEDFINDLLHDFPAVRAGFLVSTDAKASQSGRARVGDIVFGTTPDLQSGTIYFDARQTKEHGRLFISGQAKHIPESVTSALEDFLGQKQHGEWLQHLSEGYPLHHRTFRGAIASSIEHFDDPLVLDHIGSKHDILCFETAAASMSSHSFILAAGIAGCSDNQQDCLRSAQVCEAVVYYLSGLVRLINPVKLHKEPPLTNYFQYESFDLDRPGFRLVRLEAGSSHDPIRCHLFQAYLDDKETIIPYEALSYCWGSSTSLRHTILVNGRFLFITENLFDALKNLRQQVEDRILWVDALCIDQSNVRERGHQVTWMGKVYEHAERVLFWLGHVPYNFRDLILSLVTFKREAPRDAWVSWTLDDPRWSDTWAQLQTQHLSRFDEVNLLSDLKSLMRNEWFSRVWVLQEVANAQKALLGCSEGWVDAMAFAMAPRLFGMQADTQCQAVIDIMPGPSRRTSWWAQKSNICTLLWRFRESQASDPRDRLFALLGLASDMKTGDERIVADYTQTEDAVLRNITTYLFNDKIHDFKVESLPDLQMNIPNFAAITLERMVFSGSNVEDLHCYMEKQNHTVWLSEVLVNYSWFRRSDHFDNFRNSSAFDQVILGQIPSTGPPKDSTTLYQFLKRHNGRINSTKETIEALNQSGIDMVVQVLRNNRQDVEITETFAVEATRKGPSILQAFLDRYDSKVWITEAFVIAALQNGPDTAQVLLSQRGGEIEITEAIVDAAVQSGHTTFQHLLEAVIFRTSTIIDALPYPTDLDTLRLILEIDINSSLLEITRQKGIDLVRMALEQNDNSAKITDALTKEVARIGPDTLRG</sequence>
<dbReference type="InterPro" id="IPR010730">
    <property type="entry name" value="HET"/>
</dbReference>
<dbReference type="AlphaFoldDB" id="A0AAD8V5X0"/>
<gene>
    <name evidence="2" type="ORF">LY79DRAFT_551004</name>
</gene>
<organism evidence="2 3">
    <name type="scientific">Colletotrichum navitas</name>
    <dbReference type="NCBI Taxonomy" id="681940"/>
    <lineage>
        <taxon>Eukaryota</taxon>
        <taxon>Fungi</taxon>
        <taxon>Dikarya</taxon>
        <taxon>Ascomycota</taxon>
        <taxon>Pezizomycotina</taxon>
        <taxon>Sordariomycetes</taxon>
        <taxon>Hypocreomycetidae</taxon>
        <taxon>Glomerellales</taxon>
        <taxon>Glomerellaceae</taxon>
        <taxon>Colletotrichum</taxon>
        <taxon>Colletotrichum graminicola species complex</taxon>
    </lineage>
</organism>
<dbReference type="InterPro" id="IPR055530">
    <property type="entry name" value="DUF7104"/>
</dbReference>
<evidence type="ECO:0000259" key="1">
    <source>
        <dbReference type="Pfam" id="PF06985"/>
    </source>
</evidence>
<dbReference type="GO" id="GO:0009116">
    <property type="term" value="P:nucleoside metabolic process"/>
    <property type="evidence" value="ECO:0007669"/>
    <property type="project" value="InterPro"/>
</dbReference>
<dbReference type="Pfam" id="PF06985">
    <property type="entry name" value="HET"/>
    <property type="match status" value="1"/>
</dbReference>
<dbReference type="EMBL" id="JAHLJV010000023">
    <property type="protein sequence ID" value="KAK1593823.1"/>
    <property type="molecule type" value="Genomic_DNA"/>
</dbReference>
<dbReference type="RefSeq" id="XP_060415089.1">
    <property type="nucleotide sequence ID" value="XM_060557607.1"/>
</dbReference>
<dbReference type="Gene3D" id="3.40.50.1580">
    <property type="entry name" value="Nucleoside phosphorylase domain"/>
    <property type="match status" value="1"/>
</dbReference>
<dbReference type="Proteomes" id="UP001230504">
    <property type="component" value="Unassembled WGS sequence"/>
</dbReference>
<proteinExistence type="predicted"/>
<keyword evidence="3" id="KW-1185">Reference proteome</keyword>
<accession>A0AAD8V5X0</accession>
<protein>
    <submittedName>
        <fullName evidence="2">Heterokaryon incompatibility protein-domain-containing protein</fullName>
    </submittedName>
</protein>
<dbReference type="PANTHER" id="PTHR24148:SF73">
    <property type="entry name" value="HET DOMAIN PROTEIN (AFU_ORTHOLOGUE AFUA_8G01020)"/>
    <property type="match status" value="1"/>
</dbReference>
<dbReference type="InterPro" id="IPR035994">
    <property type="entry name" value="Nucleoside_phosphorylase_sf"/>
</dbReference>
<dbReference type="GeneID" id="85441847"/>
<feature type="domain" description="Heterokaryon incompatibility" evidence="1">
    <location>
        <begin position="313"/>
        <end position="472"/>
    </location>
</feature>
<comment type="caution">
    <text evidence="2">The sequence shown here is derived from an EMBL/GenBank/DDBJ whole genome shotgun (WGS) entry which is preliminary data.</text>
</comment>
<evidence type="ECO:0000313" key="3">
    <source>
        <dbReference type="Proteomes" id="UP001230504"/>
    </source>
</evidence>
<evidence type="ECO:0000313" key="2">
    <source>
        <dbReference type="EMBL" id="KAK1593823.1"/>
    </source>
</evidence>
<dbReference type="InterPro" id="IPR052895">
    <property type="entry name" value="HetReg/Transcr_Mod"/>
</dbReference>